<gene>
    <name evidence="2" type="ORF">FYJ33_13625</name>
</gene>
<dbReference type="RefSeq" id="WP_154532299.1">
    <property type="nucleotide sequence ID" value="NZ_JAQXTV010000094.1"/>
</dbReference>
<dbReference type="CDD" id="cd11313">
    <property type="entry name" value="AmyAc_arch_bac_AmyA"/>
    <property type="match status" value="1"/>
</dbReference>
<protein>
    <submittedName>
        <fullName evidence="2">Alpha-amylase</fullName>
    </submittedName>
</protein>
<dbReference type="SMART" id="SM00642">
    <property type="entry name" value="Aamy"/>
    <property type="match status" value="1"/>
</dbReference>
<dbReference type="Gene3D" id="3.20.20.80">
    <property type="entry name" value="Glycosidases"/>
    <property type="match status" value="1"/>
</dbReference>
<feature type="domain" description="Glycosyl hydrolase family 13 catalytic" evidence="1">
    <location>
        <begin position="16"/>
        <end position="347"/>
    </location>
</feature>
<sequence length="430" mass="49830">MAKDTLINLRNQVMYCIYVRNYGPNGTFKDVENDLNRIKDLGTDIIWFMPIHPIGVEGKKGSLGCPYSIKDYREINPEYGTMKDFKELVDKIHDAGMKCIIDVVYNHTSKDSRLLTEYPEYFYRKQDGTLGGKVGDWTDVIDLDYENRNLWKYQIDTLKMWAGIVDGFRCDVAPLVPIDFWIKARAEVKKVNSNCIWLAETLDFGFIKYLRSKGIDCASDGEAYQAFDICYEYDIWDSFNKYLKGECTLSHYVDRLNMQESIYPQNYVKLRYLENHDQPRAKKIIPDTQDLRNWLAFTYFQKGTTLIYAGQEAQNTNCPSLFEIDKVDWAGIDENFTSLMKKLYNVKKISLVKDGDYKLVPFNELDTVAGYYERNNSKLVGIFSLKGKHGLINIELKDGVYTNILDNKTIEVKNGCITLEDEPVIININN</sequence>
<reference evidence="2 3" key="1">
    <citation type="submission" date="2019-08" db="EMBL/GenBank/DDBJ databases">
        <title>In-depth cultivation of the pig gut microbiome towards novel bacterial diversity and tailored functional studies.</title>
        <authorList>
            <person name="Wylensek D."/>
            <person name="Hitch T.C.A."/>
            <person name="Clavel T."/>
        </authorList>
    </citation>
    <scope>NUCLEOTIDE SEQUENCE [LARGE SCALE GENOMIC DNA]</scope>
    <source>
        <strain evidence="2 3">WCA-383-APC-5B</strain>
    </source>
</reference>
<comment type="caution">
    <text evidence="2">The sequence shown here is derived from an EMBL/GenBank/DDBJ whole genome shotgun (WGS) entry which is preliminary data.</text>
</comment>
<dbReference type="SUPFAM" id="SSF51445">
    <property type="entry name" value="(Trans)glycosidases"/>
    <property type="match status" value="1"/>
</dbReference>
<dbReference type="InterPro" id="IPR013780">
    <property type="entry name" value="Glyco_hydro_b"/>
</dbReference>
<dbReference type="PANTHER" id="PTHR47786">
    <property type="entry name" value="ALPHA-1,4-GLUCAN:MALTOSE-1-PHOSPHATE MALTOSYLTRANSFERASE"/>
    <property type="match status" value="1"/>
</dbReference>
<dbReference type="AlphaFoldDB" id="A0A7X2T238"/>
<keyword evidence="3" id="KW-1185">Reference proteome</keyword>
<evidence type="ECO:0000313" key="3">
    <source>
        <dbReference type="Proteomes" id="UP000460287"/>
    </source>
</evidence>
<dbReference type="InterPro" id="IPR017853">
    <property type="entry name" value="GH"/>
</dbReference>
<name>A0A7X2T238_9CLOT</name>
<dbReference type="Pfam" id="PF18612">
    <property type="entry name" value="Bac_A_amyl_C"/>
    <property type="match status" value="1"/>
</dbReference>
<accession>A0A7X2T238</accession>
<dbReference type="Proteomes" id="UP000460287">
    <property type="component" value="Unassembled WGS sequence"/>
</dbReference>
<evidence type="ECO:0000313" key="2">
    <source>
        <dbReference type="EMBL" id="MSR92401.1"/>
    </source>
</evidence>
<dbReference type="Gene3D" id="2.60.40.1180">
    <property type="entry name" value="Golgi alpha-mannosidase II"/>
    <property type="match status" value="1"/>
</dbReference>
<dbReference type="InterPro" id="IPR006047">
    <property type="entry name" value="GH13_cat_dom"/>
</dbReference>
<dbReference type="EMBL" id="VULX01000030">
    <property type="protein sequence ID" value="MSR92401.1"/>
    <property type="molecule type" value="Genomic_DNA"/>
</dbReference>
<dbReference type="PANTHER" id="PTHR47786:SF2">
    <property type="entry name" value="GLYCOSYL HYDROLASE FAMILY 13 CATALYTIC DOMAIN-CONTAINING PROTEIN"/>
    <property type="match status" value="1"/>
</dbReference>
<evidence type="ECO:0000259" key="1">
    <source>
        <dbReference type="SMART" id="SM00642"/>
    </source>
</evidence>
<proteinExistence type="predicted"/>
<dbReference type="InterPro" id="IPR041331">
    <property type="entry name" value="Bac_A_amyl_C"/>
</dbReference>
<dbReference type="GO" id="GO:0005975">
    <property type="term" value="P:carbohydrate metabolic process"/>
    <property type="evidence" value="ECO:0007669"/>
    <property type="project" value="InterPro"/>
</dbReference>
<dbReference type="Pfam" id="PF00128">
    <property type="entry name" value="Alpha-amylase"/>
    <property type="match status" value="2"/>
</dbReference>
<organism evidence="2 3">
    <name type="scientific">Inconstantimicrobium porci</name>
    <dbReference type="NCBI Taxonomy" id="2652291"/>
    <lineage>
        <taxon>Bacteria</taxon>
        <taxon>Bacillati</taxon>
        <taxon>Bacillota</taxon>
        <taxon>Clostridia</taxon>
        <taxon>Eubacteriales</taxon>
        <taxon>Clostridiaceae</taxon>
        <taxon>Inconstantimicrobium</taxon>
    </lineage>
</organism>